<keyword evidence="5" id="KW-0808">Transferase</keyword>
<evidence type="ECO:0000256" key="4">
    <source>
        <dbReference type="ARBA" id="ARBA00044157"/>
    </source>
</evidence>
<dbReference type="GO" id="GO:0005524">
    <property type="term" value="F:ATP binding"/>
    <property type="evidence" value="ECO:0007669"/>
    <property type="project" value="UniProtKB-KW"/>
</dbReference>
<dbReference type="PROSITE" id="PS51219">
    <property type="entry name" value="DPCK"/>
    <property type="match status" value="1"/>
</dbReference>
<dbReference type="PANTHER" id="PTHR10695">
    <property type="entry name" value="DEPHOSPHO-COA KINASE-RELATED"/>
    <property type="match status" value="1"/>
</dbReference>
<proteinExistence type="inferred from homology"/>
<dbReference type="Pfam" id="PF01121">
    <property type="entry name" value="CoaE"/>
    <property type="match status" value="1"/>
</dbReference>
<reference evidence="6" key="1">
    <citation type="journal article" date="2014" name="Nat. Genet.">
        <title>Genome of the human hookworm Necator americanus.</title>
        <authorList>
            <person name="Tang Y.T."/>
            <person name="Gao X."/>
            <person name="Rosa B.A."/>
            <person name="Abubucker S."/>
            <person name="Hallsworth-Pepin K."/>
            <person name="Martin J."/>
            <person name="Tyagi R."/>
            <person name="Heizer E."/>
            <person name="Zhang X."/>
            <person name="Bhonagiri-Palsikar V."/>
            <person name="Minx P."/>
            <person name="Warren W.C."/>
            <person name="Wang Q."/>
            <person name="Zhan B."/>
            <person name="Hotez P.J."/>
            <person name="Sternberg P.W."/>
            <person name="Dougall A."/>
            <person name="Gaze S.T."/>
            <person name="Mulvenna J."/>
            <person name="Sotillo J."/>
            <person name="Ranganathan S."/>
            <person name="Rabelo E.M."/>
            <person name="Wilson R.K."/>
            <person name="Felgner P.L."/>
            <person name="Bethony J."/>
            <person name="Hawdon J.M."/>
            <person name="Gasser R.B."/>
            <person name="Loukas A."/>
            <person name="Mitreva M."/>
        </authorList>
    </citation>
    <scope>NUCLEOTIDE SEQUENCE [LARGE SCALE GENOMIC DNA]</scope>
</reference>
<dbReference type="InterPro" id="IPR001977">
    <property type="entry name" value="Depp_CoAkinase"/>
</dbReference>
<organism evidence="5 6">
    <name type="scientific">Necator americanus</name>
    <name type="common">Human hookworm</name>
    <dbReference type="NCBI Taxonomy" id="51031"/>
    <lineage>
        <taxon>Eukaryota</taxon>
        <taxon>Metazoa</taxon>
        <taxon>Ecdysozoa</taxon>
        <taxon>Nematoda</taxon>
        <taxon>Chromadorea</taxon>
        <taxon>Rhabditida</taxon>
        <taxon>Rhabditina</taxon>
        <taxon>Rhabditomorpha</taxon>
        <taxon>Strongyloidea</taxon>
        <taxon>Ancylostomatidae</taxon>
        <taxon>Bunostominae</taxon>
        <taxon>Necator</taxon>
    </lineage>
</organism>
<evidence type="ECO:0000313" key="6">
    <source>
        <dbReference type="Proteomes" id="UP000053676"/>
    </source>
</evidence>
<dbReference type="PANTHER" id="PTHR10695:SF46">
    <property type="entry name" value="BIFUNCTIONAL COENZYME A SYNTHASE-RELATED"/>
    <property type="match status" value="1"/>
</dbReference>
<dbReference type="EMBL" id="KI658080">
    <property type="protein sequence ID" value="ETN83807.1"/>
    <property type="molecule type" value="Genomic_DNA"/>
</dbReference>
<name>W2TS33_NECAM</name>
<dbReference type="InterPro" id="IPR027417">
    <property type="entry name" value="P-loop_NTPase"/>
</dbReference>
<dbReference type="GO" id="GO:0004140">
    <property type="term" value="F:dephospho-CoA kinase activity"/>
    <property type="evidence" value="ECO:0007669"/>
    <property type="project" value="InterPro"/>
</dbReference>
<evidence type="ECO:0000256" key="1">
    <source>
        <dbReference type="ARBA" id="ARBA00009018"/>
    </source>
</evidence>
<keyword evidence="6" id="KW-1185">Reference proteome</keyword>
<dbReference type="GO" id="GO:0005737">
    <property type="term" value="C:cytoplasm"/>
    <property type="evidence" value="ECO:0007669"/>
    <property type="project" value="UniProtKB-ARBA"/>
</dbReference>
<keyword evidence="2" id="KW-0547">Nucleotide-binding</keyword>
<evidence type="ECO:0000313" key="5">
    <source>
        <dbReference type="EMBL" id="ETN83807.1"/>
    </source>
</evidence>
<evidence type="ECO:0000256" key="2">
    <source>
        <dbReference type="ARBA" id="ARBA00022741"/>
    </source>
</evidence>
<comment type="similarity">
    <text evidence="1">Belongs to the CoaE family.</text>
</comment>
<dbReference type="AlphaFoldDB" id="W2TS33"/>
<gene>
    <name evidence="5" type="ORF">NECAME_07170</name>
</gene>
<dbReference type="SUPFAM" id="SSF52540">
    <property type="entry name" value="P-loop containing nucleoside triphosphate hydrolases"/>
    <property type="match status" value="1"/>
</dbReference>
<dbReference type="OMA" id="CQMDIEQ"/>
<dbReference type="OrthoDB" id="247245at2759"/>
<sequence length="247" mass="27878">MNIKNILKYLIDNVEEMVIVGLTGGIATGKSSVSEMLQRRGLHIVDADLIARKVVEPGHPAYTKLRKEFGSEFFDANTGALDRTKLGDVVFNDAEKRRKLNSVLHPAIRWEMFLQIVKYILFGSHMIVLDTPLLIESGYHKILGTVIVVWCEDEVQINRLMLRDGLSKEDAAARIAAQLPIKKKMELATILIDNNGSKEELEQKVDALVRELNSRWTPILFRAGVYSLIYGLSMVFLKSSLTLFHIV</sequence>
<protein>
    <recommendedName>
        <fullName evidence="4">Dephospho-CoA kinase domain-containing protein</fullName>
    </recommendedName>
</protein>
<dbReference type="NCBIfam" id="TIGR00152">
    <property type="entry name" value="dephospho-CoA kinase"/>
    <property type="match status" value="1"/>
</dbReference>
<dbReference type="CDD" id="cd02022">
    <property type="entry name" value="DPCK"/>
    <property type="match status" value="1"/>
</dbReference>
<dbReference type="Proteomes" id="UP000053676">
    <property type="component" value="Unassembled WGS sequence"/>
</dbReference>
<dbReference type="FunFam" id="3.40.50.300:FF:000485">
    <property type="entry name" value="Dephospho-CoA kinase CAB5"/>
    <property type="match status" value="1"/>
</dbReference>
<dbReference type="HAMAP" id="MF_00376">
    <property type="entry name" value="Dephospho_CoA_kinase"/>
    <property type="match status" value="1"/>
</dbReference>
<dbReference type="GO" id="GO:0015937">
    <property type="term" value="P:coenzyme A biosynthetic process"/>
    <property type="evidence" value="ECO:0007669"/>
    <property type="project" value="InterPro"/>
</dbReference>
<dbReference type="STRING" id="51031.W2TS33"/>
<dbReference type="Gene3D" id="3.40.50.300">
    <property type="entry name" value="P-loop containing nucleotide triphosphate hydrolases"/>
    <property type="match status" value="1"/>
</dbReference>
<keyword evidence="5" id="KW-0418">Kinase</keyword>
<evidence type="ECO:0000256" key="3">
    <source>
        <dbReference type="ARBA" id="ARBA00022840"/>
    </source>
</evidence>
<dbReference type="KEGG" id="nai:NECAME_07170"/>
<accession>W2TS33</accession>
<keyword evidence="3" id="KW-0067">ATP-binding</keyword>